<reference evidence="1 2" key="1">
    <citation type="journal article" date="2018" name="Elife">
        <title>Firefly genomes illuminate parallel origins of bioluminescence in beetles.</title>
        <authorList>
            <person name="Fallon T.R."/>
            <person name="Lower S.E."/>
            <person name="Chang C.H."/>
            <person name="Bessho-Uehara M."/>
            <person name="Martin G.J."/>
            <person name="Bewick A.J."/>
            <person name="Behringer M."/>
            <person name="Debat H.J."/>
            <person name="Wong I."/>
            <person name="Day J.C."/>
            <person name="Suvorov A."/>
            <person name="Silva C.J."/>
            <person name="Stanger-Hall K.F."/>
            <person name="Hall D.W."/>
            <person name="Schmitz R.J."/>
            <person name="Nelson D.R."/>
            <person name="Lewis S.M."/>
            <person name="Shigenobu S."/>
            <person name="Bybee S.M."/>
            <person name="Larracuente A.M."/>
            <person name="Oba Y."/>
            <person name="Weng J.K."/>
        </authorList>
    </citation>
    <scope>NUCLEOTIDE SEQUENCE [LARGE SCALE GENOMIC DNA]</scope>
    <source>
        <strain evidence="1">1611_PpyrPB1</strain>
        <tissue evidence="1">Whole body</tissue>
    </source>
</reference>
<name>A0A5N4AEG0_PHOPY</name>
<sequence length="147" mass="17227">MDKEIGWNELKDLGDSLNLPINEDKLYEDYCLLREVREMVAGKTKRVDLRWVYFFEKCVDECGLEIKKLVSFVLSISIANAAAERVFSVINEIWTKNLIVLAKLMLSLKYRCVQISNIRVKIFIILLFPNKRHCKLLEVSRNITLKM</sequence>
<evidence type="ECO:0000313" key="1">
    <source>
        <dbReference type="EMBL" id="KAB0795701.1"/>
    </source>
</evidence>
<evidence type="ECO:0008006" key="3">
    <source>
        <dbReference type="Google" id="ProtNLM"/>
    </source>
</evidence>
<keyword evidence="2" id="KW-1185">Reference proteome</keyword>
<proteinExistence type="predicted"/>
<organism evidence="1 2">
    <name type="scientific">Photinus pyralis</name>
    <name type="common">Common eastern firefly</name>
    <name type="synonym">Lampyris pyralis</name>
    <dbReference type="NCBI Taxonomy" id="7054"/>
    <lineage>
        <taxon>Eukaryota</taxon>
        <taxon>Metazoa</taxon>
        <taxon>Ecdysozoa</taxon>
        <taxon>Arthropoda</taxon>
        <taxon>Hexapoda</taxon>
        <taxon>Insecta</taxon>
        <taxon>Pterygota</taxon>
        <taxon>Neoptera</taxon>
        <taxon>Endopterygota</taxon>
        <taxon>Coleoptera</taxon>
        <taxon>Polyphaga</taxon>
        <taxon>Elateriformia</taxon>
        <taxon>Elateroidea</taxon>
        <taxon>Lampyridae</taxon>
        <taxon>Lampyrinae</taxon>
        <taxon>Photinus</taxon>
    </lineage>
</organism>
<dbReference type="Proteomes" id="UP000327044">
    <property type="component" value="Unassembled WGS sequence"/>
</dbReference>
<dbReference type="InParanoid" id="A0A5N4AEG0"/>
<comment type="caution">
    <text evidence="1">The sequence shown here is derived from an EMBL/GenBank/DDBJ whole genome shotgun (WGS) entry which is preliminary data.</text>
</comment>
<evidence type="ECO:0000313" key="2">
    <source>
        <dbReference type="Proteomes" id="UP000327044"/>
    </source>
</evidence>
<dbReference type="AlphaFoldDB" id="A0A5N4AEG0"/>
<dbReference type="EMBL" id="VVIM01000007">
    <property type="protein sequence ID" value="KAB0795701.1"/>
    <property type="molecule type" value="Genomic_DNA"/>
</dbReference>
<gene>
    <name evidence="1" type="ORF">PPYR_09762</name>
</gene>
<protein>
    <recommendedName>
        <fullName evidence="3">HAT C-terminal dimerisation domain-containing protein</fullName>
    </recommendedName>
</protein>
<accession>A0A5N4AEG0</accession>